<dbReference type="PANTHER" id="PTHR23073">
    <property type="entry name" value="26S PROTEASOME REGULATORY SUBUNIT"/>
    <property type="match status" value="1"/>
</dbReference>
<dbReference type="InterPro" id="IPR003593">
    <property type="entry name" value="AAA+_ATPase"/>
</dbReference>
<gene>
    <name evidence="6" type="ORF">HLB09_13940</name>
</gene>
<dbReference type="GO" id="GO:0005524">
    <property type="term" value="F:ATP binding"/>
    <property type="evidence" value="ECO:0007669"/>
    <property type="project" value="UniProtKB-KW"/>
</dbReference>
<comment type="similarity">
    <text evidence="1">Belongs to the AAA ATPase family.</text>
</comment>
<evidence type="ECO:0000256" key="4">
    <source>
        <dbReference type="SAM" id="MobiDB-lite"/>
    </source>
</evidence>
<dbReference type="InterPro" id="IPR050221">
    <property type="entry name" value="26S_Proteasome_ATPase"/>
</dbReference>
<evidence type="ECO:0000256" key="3">
    <source>
        <dbReference type="ARBA" id="ARBA00022840"/>
    </source>
</evidence>
<dbReference type="SUPFAM" id="SSF52540">
    <property type="entry name" value="P-loop containing nucleoside triphosphate hydrolases"/>
    <property type="match status" value="1"/>
</dbReference>
<dbReference type="AlphaFoldDB" id="A0A849BS04"/>
<keyword evidence="7" id="KW-1185">Reference proteome</keyword>
<evidence type="ECO:0000259" key="5">
    <source>
        <dbReference type="SMART" id="SM00382"/>
    </source>
</evidence>
<dbReference type="InterPro" id="IPR003959">
    <property type="entry name" value="ATPase_AAA_core"/>
</dbReference>
<evidence type="ECO:0000256" key="2">
    <source>
        <dbReference type="ARBA" id="ARBA00022741"/>
    </source>
</evidence>
<dbReference type="Gene3D" id="3.40.50.300">
    <property type="entry name" value="P-loop containing nucleotide triphosphate hydrolases"/>
    <property type="match status" value="1"/>
</dbReference>
<dbReference type="EMBL" id="JABEMA010000275">
    <property type="protein sequence ID" value="NNH24173.1"/>
    <property type="molecule type" value="Genomic_DNA"/>
</dbReference>
<dbReference type="Gene3D" id="1.10.8.60">
    <property type="match status" value="1"/>
</dbReference>
<name>A0A849BS04_9ACTN</name>
<dbReference type="Proteomes" id="UP000555552">
    <property type="component" value="Unassembled WGS sequence"/>
</dbReference>
<accession>A0A849BS04</accession>
<protein>
    <submittedName>
        <fullName evidence="6">ATP-binding protein</fullName>
    </submittedName>
</protein>
<evidence type="ECO:0000313" key="6">
    <source>
        <dbReference type="EMBL" id="NNH24173.1"/>
    </source>
</evidence>
<organism evidence="6 7">
    <name type="scientific">Pseudokineococcus marinus</name>
    <dbReference type="NCBI Taxonomy" id="351215"/>
    <lineage>
        <taxon>Bacteria</taxon>
        <taxon>Bacillati</taxon>
        <taxon>Actinomycetota</taxon>
        <taxon>Actinomycetes</taxon>
        <taxon>Kineosporiales</taxon>
        <taxon>Kineosporiaceae</taxon>
        <taxon>Pseudokineococcus</taxon>
    </lineage>
</organism>
<feature type="region of interest" description="Disordered" evidence="4">
    <location>
        <begin position="1"/>
        <end position="41"/>
    </location>
</feature>
<proteinExistence type="inferred from homology"/>
<dbReference type="CDD" id="cd19481">
    <property type="entry name" value="RecA-like_protease"/>
    <property type="match status" value="1"/>
</dbReference>
<keyword evidence="2" id="KW-0547">Nucleotide-binding</keyword>
<dbReference type="SMART" id="SM00382">
    <property type="entry name" value="AAA"/>
    <property type="match status" value="1"/>
</dbReference>
<dbReference type="GO" id="GO:0016887">
    <property type="term" value="F:ATP hydrolysis activity"/>
    <property type="evidence" value="ECO:0007669"/>
    <property type="project" value="InterPro"/>
</dbReference>
<reference evidence="6 7" key="1">
    <citation type="submission" date="2020-05" db="EMBL/GenBank/DDBJ databases">
        <title>MicrobeNet Type strains.</title>
        <authorList>
            <person name="Nicholson A.C."/>
        </authorList>
    </citation>
    <scope>NUCLEOTIDE SEQUENCE [LARGE SCALE GENOMIC DNA]</scope>
    <source>
        <strain evidence="6 7">JCM 14547</strain>
    </source>
</reference>
<comment type="caution">
    <text evidence="6">The sequence shown here is derived from an EMBL/GenBank/DDBJ whole genome shotgun (WGS) entry which is preliminary data.</text>
</comment>
<evidence type="ECO:0000313" key="7">
    <source>
        <dbReference type="Proteomes" id="UP000555552"/>
    </source>
</evidence>
<feature type="domain" description="AAA+ ATPase" evidence="5">
    <location>
        <begin position="263"/>
        <end position="390"/>
    </location>
</feature>
<dbReference type="InterPro" id="IPR027417">
    <property type="entry name" value="P-loop_NTPase"/>
</dbReference>
<evidence type="ECO:0000256" key="1">
    <source>
        <dbReference type="ARBA" id="ARBA00006914"/>
    </source>
</evidence>
<dbReference type="Pfam" id="PF00004">
    <property type="entry name" value="AAA"/>
    <property type="match status" value="1"/>
</dbReference>
<keyword evidence="3 6" id="KW-0067">ATP-binding</keyword>
<sequence length="477" mass="49277">MDARRRDGPRQTGRVPTDDAPAAPPAAATATPAPDAPATTAALDGEHPLVRRSLEVLGQLLTGAGGSSSTAGGFVEAHLGQPHTSLVLERVALTHTRSVSVGAVVADLLAAHPSAVLGPVEDGEAPTWTRIDLDGDHVSVPTSAAVAFPAGTAADVDVVVQLSRSEFDPDPASLRVLARPADHAAARALVDEVLATARRDKGFFRGRVLHAGARLPLELQPTSLGPGGREDLVLPAAVWAEVDAATSALTTRADVLREMGLGTNRGVLLAGPPGVGKSALSRVVAREMAGAFTVVVVDAAAASSVLRQVYRETADLGPCVVVLEDVDLYLGDRRAGARGTALADFLAVLDGTEVYTDVLTLASTNDPAALDAAVTRSARFDSTITLAPPDRAASARILDRYLGRLPAADAGDDGEQRPRVDTAAVAAALPAGATGADLREVVRRAVLDHGRDLTTERLLRVVADGRWKAEPLTGTYL</sequence>
<feature type="compositionally biased region" description="Low complexity" evidence="4">
    <location>
        <begin position="18"/>
        <end position="41"/>
    </location>
</feature>